<dbReference type="Gene3D" id="3.30.200.20">
    <property type="entry name" value="Phosphorylase Kinase, domain 1"/>
    <property type="match status" value="1"/>
</dbReference>
<sequence length="182" mass="20566">MGGRCSNLCFCLWPSNIKSHDIHASNIEKWTENEQLNLPAFKEYGLEELKVATSSFSIDNIVSEHGEKAANVVFKGRLNGNGHWIAIKRFQSSAWPDPRQFLVSIHFSCLVLLKFNNIFSSMIMSSTRPFTCGLEHQLRVRTNPVAFIHWIVDPATKTGYASGGQFVPHLRVDLILFYVPNA</sequence>
<dbReference type="PANTHER" id="PTHR45863">
    <property type="entry name" value="SERINE/THREONINE-PROTEIN KINASE BSK5"/>
    <property type="match status" value="1"/>
</dbReference>
<dbReference type="GO" id="GO:0009742">
    <property type="term" value="P:brassinosteroid mediated signaling pathway"/>
    <property type="evidence" value="ECO:0007669"/>
    <property type="project" value="InterPro"/>
</dbReference>
<evidence type="ECO:0000313" key="1">
    <source>
        <dbReference type="EMBL" id="PHT80243.1"/>
    </source>
</evidence>
<dbReference type="GO" id="GO:0004672">
    <property type="term" value="F:protein kinase activity"/>
    <property type="evidence" value="ECO:0007669"/>
    <property type="project" value="InterPro"/>
</dbReference>
<accession>A0A2G2ZE07</accession>
<dbReference type="PANTHER" id="PTHR45863:SF46">
    <property type="entry name" value="PROTEIN KINASE DOMAIN-CONTAINING PROTEIN"/>
    <property type="match status" value="1"/>
</dbReference>
<keyword evidence="2" id="KW-1185">Reference proteome</keyword>
<dbReference type="InterPro" id="IPR045845">
    <property type="entry name" value="BSK"/>
</dbReference>
<dbReference type="AlphaFoldDB" id="A0A2G2ZE07"/>
<dbReference type="EMBL" id="AYRZ02000006">
    <property type="protein sequence ID" value="PHT80243.1"/>
    <property type="molecule type" value="Genomic_DNA"/>
</dbReference>
<dbReference type="Proteomes" id="UP000222542">
    <property type="component" value="Unassembled WGS sequence"/>
</dbReference>
<protein>
    <submittedName>
        <fullName evidence="1">Uncharacterized protein</fullName>
    </submittedName>
</protein>
<reference evidence="1 2" key="1">
    <citation type="journal article" date="2014" name="Nat. Genet.">
        <title>Genome sequence of the hot pepper provides insights into the evolution of pungency in Capsicum species.</title>
        <authorList>
            <person name="Kim S."/>
            <person name="Park M."/>
            <person name="Yeom S.I."/>
            <person name="Kim Y.M."/>
            <person name="Lee J.M."/>
            <person name="Lee H.A."/>
            <person name="Seo E."/>
            <person name="Choi J."/>
            <person name="Cheong K."/>
            <person name="Kim K.T."/>
            <person name="Jung K."/>
            <person name="Lee G.W."/>
            <person name="Oh S.K."/>
            <person name="Bae C."/>
            <person name="Kim S.B."/>
            <person name="Lee H.Y."/>
            <person name="Kim S.Y."/>
            <person name="Kim M.S."/>
            <person name="Kang B.C."/>
            <person name="Jo Y.D."/>
            <person name="Yang H.B."/>
            <person name="Jeong H.J."/>
            <person name="Kang W.H."/>
            <person name="Kwon J.K."/>
            <person name="Shin C."/>
            <person name="Lim J.Y."/>
            <person name="Park J.H."/>
            <person name="Huh J.H."/>
            <person name="Kim J.S."/>
            <person name="Kim B.D."/>
            <person name="Cohen O."/>
            <person name="Paran I."/>
            <person name="Suh M.C."/>
            <person name="Lee S.B."/>
            <person name="Kim Y.K."/>
            <person name="Shin Y."/>
            <person name="Noh S.J."/>
            <person name="Park J."/>
            <person name="Seo Y.S."/>
            <person name="Kwon S.Y."/>
            <person name="Kim H.A."/>
            <person name="Park J.M."/>
            <person name="Kim H.J."/>
            <person name="Choi S.B."/>
            <person name="Bosland P.W."/>
            <person name="Reeves G."/>
            <person name="Jo S.H."/>
            <person name="Lee B.W."/>
            <person name="Cho H.T."/>
            <person name="Choi H.S."/>
            <person name="Lee M.S."/>
            <person name="Yu Y."/>
            <person name="Do Choi Y."/>
            <person name="Park B.S."/>
            <person name="van Deynze A."/>
            <person name="Ashrafi H."/>
            <person name="Hill T."/>
            <person name="Kim W.T."/>
            <person name="Pai H.S."/>
            <person name="Ahn H.K."/>
            <person name="Yeam I."/>
            <person name="Giovannoni J.J."/>
            <person name="Rose J.K."/>
            <person name="Sorensen I."/>
            <person name="Lee S.J."/>
            <person name="Kim R.W."/>
            <person name="Choi I.Y."/>
            <person name="Choi B.S."/>
            <person name="Lim J.S."/>
            <person name="Lee Y.H."/>
            <person name="Choi D."/>
        </authorList>
    </citation>
    <scope>NUCLEOTIDE SEQUENCE [LARGE SCALE GENOMIC DNA]</scope>
    <source>
        <strain evidence="2">cv. CM334</strain>
    </source>
</reference>
<reference evidence="1 2" key="2">
    <citation type="journal article" date="2017" name="Genome Biol.">
        <title>New reference genome sequences of hot pepper reveal the massive evolution of plant disease-resistance genes by retroduplication.</title>
        <authorList>
            <person name="Kim S."/>
            <person name="Park J."/>
            <person name="Yeom S.I."/>
            <person name="Kim Y.M."/>
            <person name="Seo E."/>
            <person name="Kim K.T."/>
            <person name="Kim M.S."/>
            <person name="Lee J.M."/>
            <person name="Cheong K."/>
            <person name="Shin H.S."/>
            <person name="Kim S.B."/>
            <person name="Han K."/>
            <person name="Lee J."/>
            <person name="Park M."/>
            <person name="Lee H.A."/>
            <person name="Lee H.Y."/>
            <person name="Lee Y."/>
            <person name="Oh S."/>
            <person name="Lee J.H."/>
            <person name="Choi E."/>
            <person name="Choi E."/>
            <person name="Lee S.E."/>
            <person name="Jeon J."/>
            <person name="Kim H."/>
            <person name="Choi G."/>
            <person name="Song H."/>
            <person name="Lee J."/>
            <person name="Lee S.C."/>
            <person name="Kwon J.K."/>
            <person name="Lee H.Y."/>
            <person name="Koo N."/>
            <person name="Hong Y."/>
            <person name="Kim R.W."/>
            <person name="Kang W.H."/>
            <person name="Huh J.H."/>
            <person name="Kang B.C."/>
            <person name="Yang T.J."/>
            <person name="Lee Y.H."/>
            <person name="Bennetzen J.L."/>
            <person name="Choi D."/>
        </authorList>
    </citation>
    <scope>NUCLEOTIDE SEQUENCE [LARGE SCALE GENOMIC DNA]</scope>
    <source>
        <strain evidence="2">cv. CM334</strain>
    </source>
</reference>
<dbReference type="STRING" id="4072.A0A2G2ZE07"/>
<dbReference type="GO" id="GO:0005524">
    <property type="term" value="F:ATP binding"/>
    <property type="evidence" value="ECO:0007669"/>
    <property type="project" value="UniProtKB-KW"/>
</dbReference>
<comment type="caution">
    <text evidence="1">The sequence shown here is derived from an EMBL/GenBank/DDBJ whole genome shotgun (WGS) entry which is preliminary data.</text>
</comment>
<gene>
    <name evidence="1" type="ORF">T459_18295</name>
</gene>
<proteinExistence type="predicted"/>
<organism evidence="1 2">
    <name type="scientific">Capsicum annuum</name>
    <name type="common">Capsicum pepper</name>
    <dbReference type="NCBI Taxonomy" id="4072"/>
    <lineage>
        <taxon>Eukaryota</taxon>
        <taxon>Viridiplantae</taxon>
        <taxon>Streptophyta</taxon>
        <taxon>Embryophyta</taxon>
        <taxon>Tracheophyta</taxon>
        <taxon>Spermatophyta</taxon>
        <taxon>Magnoliopsida</taxon>
        <taxon>eudicotyledons</taxon>
        <taxon>Gunneridae</taxon>
        <taxon>Pentapetalae</taxon>
        <taxon>asterids</taxon>
        <taxon>lamiids</taxon>
        <taxon>Solanales</taxon>
        <taxon>Solanaceae</taxon>
        <taxon>Solanoideae</taxon>
        <taxon>Capsiceae</taxon>
        <taxon>Capsicum</taxon>
    </lineage>
</organism>
<dbReference type="GO" id="GO:0012505">
    <property type="term" value="C:endomembrane system"/>
    <property type="evidence" value="ECO:0007669"/>
    <property type="project" value="UniProtKB-SubCell"/>
</dbReference>
<evidence type="ECO:0000313" key="2">
    <source>
        <dbReference type="Proteomes" id="UP000222542"/>
    </source>
</evidence>
<name>A0A2G2ZE07_CAPAN</name>
<dbReference type="Gramene" id="PHT80243">
    <property type="protein sequence ID" value="PHT80243"/>
    <property type="gene ID" value="T459_18295"/>
</dbReference>